<evidence type="ECO:0008006" key="4">
    <source>
        <dbReference type="Google" id="ProtNLM"/>
    </source>
</evidence>
<dbReference type="Proteomes" id="UP001642484">
    <property type="component" value="Unassembled WGS sequence"/>
</dbReference>
<evidence type="ECO:0000256" key="1">
    <source>
        <dbReference type="SAM" id="MobiDB-lite"/>
    </source>
</evidence>
<proteinExistence type="predicted"/>
<feature type="non-terminal residue" evidence="2">
    <location>
        <position position="1"/>
    </location>
</feature>
<feature type="compositionally biased region" description="Basic and acidic residues" evidence="1">
    <location>
        <begin position="664"/>
        <end position="675"/>
    </location>
</feature>
<dbReference type="EMBL" id="CAXAMN010002102">
    <property type="protein sequence ID" value="CAK8997698.1"/>
    <property type="molecule type" value="Genomic_DNA"/>
</dbReference>
<feature type="compositionally biased region" description="Low complexity" evidence="1">
    <location>
        <begin position="1"/>
        <end position="17"/>
    </location>
</feature>
<evidence type="ECO:0000313" key="2">
    <source>
        <dbReference type="EMBL" id="CAK8997698.1"/>
    </source>
</evidence>
<reference evidence="2 3" key="1">
    <citation type="submission" date="2024-02" db="EMBL/GenBank/DDBJ databases">
        <authorList>
            <person name="Chen Y."/>
            <person name="Shah S."/>
            <person name="Dougan E. K."/>
            <person name="Thang M."/>
            <person name="Chan C."/>
        </authorList>
    </citation>
    <scope>NUCLEOTIDE SEQUENCE [LARGE SCALE GENOMIC DNA]</scope>
</reference>
<accession>A0ABP0I8C8</accession>
<protein>
    <recommendedName>
        <fullName evidence="4">Sfi1 spindle body domain-containing protein</fullName>
    </recommendedName>
</protein>
<gene>
    <name evidence="2" type="ORF">CCMP2556_LOCUS4954</name>
</gene>
<keyword evidence="3" id="KW-1185">Reference proteome</keyword>
<evidence type="ECO:0000313" key="3">
    <source>
        <dbReference type="Proteomes" id="UP001642484"/>
    </source>
</evidence>
<feature type="region of interest" description="Disordered" evidence="1">
    <location>
        <begin position="664"/>
        <end position="686"/>
    </location>
</feature>
<feature type="region of interest" description="Disordered" evidence="1">
    <location>
        <begin position="1"/>
        <end position="20"/>
    </location>
</feature>
<organism evidence="2 3">
    <name type="scientific">Durusdinium trenchii</name>
    <dbReference type="NCBI Taxonomy" id="1381693"/>
    <lineage>
        <taxon>Eukaryota</taxon>
        <taxon>Sar</taxon>
        <taxon>Alveolata</taxon>
        <taxon>Dinophyceae</taxon>
        <taxon>Suessiales</taxon>
        <taxon>Symbiodiniaceae</taxon>
        <taxon>Durusdinium</taxon>
    </lineage>
</organism>
<name>A0ABP0I8C8_9DINO</name>
<sequence length="686" mass="77883">SAETGSPSPSASPVSRSGSGGLADVPCPVYLRLMEGLVEEEIAGLGECLSMCAGRSRTLKLLGFQHLHYDARLQGFLETRANTVLRPLITDAFLLARSFLGLREAARQGALWRRLVSHQQEKRQAAKQLARVVEEHCQQRRVVKEHVTRLLNSQTEEFLIFSLSEWARVAQRAMFERCMSRLEQLSEEHELQRSEKEALREKHVRERLQKYSSLLGQMQGTCFAAWKAAAEDGRLRERRQQRLKMSFFNQTTALLESVVQTWFQVARDHRITRRRQEMLRDKKLREVTRILLTGMLHGAELFCILEAWHQMVQERRSGEEKKLKAQKVISQLASDQLGMAFTGWCAACKAQRAAEAQRFQAVQKTVLVGLQATVGVVWAAWAKGLAKRKRKQQLLQHLSASSEQSLQLAFGAWWRHCNVSKARHSRRSSAAERAVLKSLRGILSESFTEWKDLTRSERLHVLGGQLARAKGNVKALSALKLKTVLQQESGCMCRILMCWQLWTSEQLAIQKERRRLARTAGLGRSSAIRLQCRLTQQRVMLAWLMMSKLRPTAEKPGTFIVKSLPEPQARLALPSPVQVVTSVEAIDEPPQAVTFEVERSPKDSPESAAAAAAWLQASEAPSPSRFRVTTSPTRASERYTLASKAATNDGDYRQLLEHHRREIREQREAARRSSPERVQQWGVWAK</sequence>
<comment type="caution">
    <text evidence="2">The sequence shown here is derived from an EMBL/GenBank/DDBJ whole genome shotgun (WGS) entry which is preliminary data.</text>
</comment>